<feature type="transmembrane region" description="Helical" evidence="2">
    <location>
        <begin position="47"/>
        <end position="67"/>
    </location>
</feature>
<evidence type="ECO:0000256" key="1">
    <source>
        <dbReference type="SAM" id="MobiDB-lite"/>
    </source>
</evidence>
<dbReference type="EMBL" id="HBJA01056759">
    <property type="protein sequence ID" value="CAE0808934.1"/>
    <property type="molecule type" value="Transcribed_RNA"/>
</dbReference>
<name>A0A7S4CWR0_9EUGL</name>
<gene>
    <name evidence="3" type="ORF">EGYM00163_LOCUS20065</name>
</gene>
<accession>A0A7S4CWR0</accession>
<keyword evidence="2" id="KW-1133">Transmembrane helix</keyword>
<proteinExistence type="predicted"/>
<feature type="region of interest" description="Disordered" evidence="1">
    <location>
        <begin position="688"/>
        <end position="710"/>
    </location>
</feature>
<keyword evidence="2" id="KW-0812">Transmembrane</keyword>
<feature type="transmembrane region" description="Helical" evidence="2">
    <location>
        <begin position="101"/>
        <end position="118"/>
    </location>
</feature>
<protein>
    <recommendedName>
        <fullName evidence="4">Response regulatory domain-containing protein</fullName>
    </recommendedName>
</protein>
<evidence type="ECO:0008006" key="4">
    <source>
        <dbReference type="Google" id="ProtNLM"/>
    </source>
</evidence>
<reference evidence="3" key="1">
    <citation type="submission" date="2021-01" db="EMBL/GenBank/DDBJ databases">
        <authorList>
            <person name="Corre E."/>
            <person name="Pelletier E."/>
            <person name="Niang G."/>
            <person name="Scheremetjew M."/>
            <person name="Finn R."/>
            <person name="Kale V."/>
            <person name="Holt S."/>
            <person name="Cochrane G."/>
            <person name="Meng A."/>
            <person name="Brown T."/>
            <person name="Cohen L."/>
        </authorList>
    </citation>
    <scope>NUCLEOTIDE SEQUENCE</scope>
    <source>
        <strain evidence="3">CCMP1594</strain>
    </source>
</reference>
<evidence type="ECO:0000256" key="2">
    <source>
        <dbReference type="SAM" id="Phobius"/>
    </source>
</evidence>
<dbReference type="AlphaFoldDB" id="A0A7S4CWR0"/>
<feature type="transmembrane region" description="Helical" evidence="2">
    <location>
        <begin position="73"/>
        <end position="94"/>
    </location>
</feature>
<evidence type="ECO:0000313" key="3">
    <source>
        <dbReference type="EMBL" id="CAE0808934.1"/>
    </source>
</evidence>
<organism evidence="3">
    <name type="scientific">Eutreptiella gymnastica</name>
    <dbReference type="NCBI Taxonomy" id="73025"/>
    <lineage>
        <taxon>Eukaryota</taxon>
        <taxon>Discoba</taxon>
        <taxon>Euglenozoa</taxon>
        <taxon>Euglenida</taxon>
        <taxon>Spirocuta</taxon>
        <taxon>Euglenophyceae</taxon>
        <taxon>Eutreptiales</taxon>
        <taxon>Eutreptiaceae</taxon>
        <taxon>Eutreptiella</taxon>
    </lineage>
</organism>
<sequence>MASPDRHPACSKENLRQQALRLRHMFHCGVPKKEDQFRAEQVGTQRFFTFIFVYVLFSLTTSLGVAASQDTGFPVALTAPAALGVCILGLNLWVPAVRPHLLHVLSLSLMLVALWSTWSVTSAIQTKMLDYEHHSLRLVWEELADNPTAKGQLRDTLERLMGKAILAQHNHMIYGLCTIVSVAGLGPSTILALLSSPVIILTGIVVMGGSFVTPDVIGNITAGTLFFTMQNLGIASFRRRCFNLQYEFEERLEASVASSGAADSILNHTLKNMMADAAGGLEIYLEGDRTNSHAVVTAIECLQRGMVSCHNRESYMQLCRGTYSSTAETLDLRKWADSLMAGRQMTTEVATVNVEADKVLCTLIFDNAIANAFKHGHPTAPDVCFNVSEWDRSAPLPTLNVCPADIDGAEGLRDSPVLHFRVTNRRHPDHPELTESVVTDLFQGNTGILPTQAMSHRIGLQHIRKAAETLMMSVALYSAEDQVIFEAWLPVAACAAVQATSAAGPSQGTPGAALPPGLRFCCIDDSGSQRRLLEHAIRTRCDPRAVQIYGEDVAEVPLFTEAVLEGCDIAILDENIEFGGRVAHLGSSIVADLLRRGFTGLTCIRSGNTSPSDRERYLRCGAHCVLGKELRMGEMVEQIAEAYVILQQHSQRPPSVLPLKRLLADRRNESVSSTVSAMTLSQQIWEPRQRCSSDNAGPAHFQNATLPNTL</sequence>
<keyword evidence="2" id="KW-0472">Membrane</keyword>